<protein>
    <submittedName>
        <fullName evidence="8">Germination protein</fullName>
    </submittedName>
</protein>
<keyword evidence="7" id="KW-0472">Membrane</keyword>
<evidence type="ECO:0000256" key="5">
    <source>
        <dbReference type="ARBA" id="ARBA00022692"/>
    </source>
</evidence>
<dbReference type="EMBL" id="AP019308">
    <property type="protein sequence ID" value="BBH18750.1"/>
    <property type="molecule type" value="Genomic_DNA"/>
</dbReference>
<dbReference type="Gene3D" id="1.20.1740.10">
    <property type="entry name" value="Amino acid/polyamine transporter I"/>
    <property type="match status" value="1"/>
</dbReference>
<evidence type="ECO:0000313" key="9">
    <source>
        <dbReference type="Proteomes" id="UP000275368"/>
    </source>
</evidence>
<dbReference type="KEGG" id="pbk:Back11_00950"/>
<evidence type="ECO:0000256" key="1">
    <source>
        <dbReference type="ARBA" id="ARBA00004141"/>
    </source>
</evidence>
<dbReference type="GO" id="GO:0016020">
    <property type="term" value="C:membrane"/>
    <property type="evidence" value="ECO:0007669"/>
    <property type="project" value="UniProtKB-SubCell"/>
</dbReference>
<proteinExistence type="inferred from homology"/>
<dbReference type="PANTHER" id="PTHR34975">
    <property type="entry name" value="SPORE GERMINATION PROTEIN A2"/>
    <property type="match status" value="1"/>
</dbReference>
<dbReference type="GO" id="GO:0009847">
    <property type="term" value="P:spore germination"/>
    <property type="evidence" value="ECO:0007669"/>
    <property type="project" value="InterPro"/>
</dbReference>
<dbReference type="Pfam" id="PF03845">
    <property type="entry name" value="Spore_permease"/>
    <property type="match status" value="1"/>
</dbReference>
<dbReference type="RefSeq" id="WP_232016140.1">
    <property type="nucleotide sequence ID" value="NZ_AP019308.1"/>
</dbReference>
<name>A0A3G9IIF0_9BACL</name>
<dbReference type="InterPro" id="IPR004761">
    <property type="entry name" value="Spore_GerAB"/>
</dbReference>
<evidence type="ECO:0000256" key="6">
    <source>
        <dbReference type="ARBA" id="ARBA00022989"/>
    </source>
</evidence>
<evidence type="ECO:0000256" key="4">
    <source>
        <dbReference type="ARBA" id="ARBA00022544"/>
    </source>
</evidence>
<evidence type="ECO:0000313" key="8">
    <source>
        <dbReference type="EMBL" id="BBH18750.1"/>
    </source>
</evidence>
<keyword evidence="6" id="KW-1133">Transmembrane helix</keyword>
<keyword evidence="9" id="KW-1185">Reference proteome</keyword>
<dbReference type="Proteomes" id="UP000275368">
    <property type="component" value="Chromosome"/>
</dbReference>
<keyword evidence="3" id="KW-0813">Transport</keyword>
<dbReference type="AlphaFoldDB" id="A0A3G9IIF0"/>
<comment type="similarity">
    <text evidence="2">Belongs to the amino acid-polyamine-organocation (APC) superfamily. Spore germination protein (SGP) (TC 2.A.3.9) family.</text>
</comment>
<accession>A0A3G9IIF0</accession>
<organism evidence="8 9">
    <name type="scientific">Paenibacillus baekrokdamisoli</name>
    <dbReference type="NCBI Taxonomy" id="1712516"/>
    <lineage>
        <taxon>Bacteria</taxon>
        <taxon>Bacillati</taxon>
        <taxon>Bacillota</taxon>
        <taxon>Bacilli</taxon>
        <taxon>Bacillales</taxon>
        <taxon>Paenibacillaceae</taxon>
        <taxon>Paenibacillus</taxon>
    </lineage>
</organism>
<dbReference type="NCBIfam" id="TIGR00912">
    <property type="entry name" value="2A0309"/>
    <property type="match status" value="1"/>
</dbReference>
<keyword evidence="4" id="KW-0309">Germination</keyword>
<evidence type="ECO:0000256" key="3">
    <source>
        <dbReference type="ARBA" id="ARBA00022448"/>
    </source>
</evidence>
<reference evidence="8 9" key="1">
    <citation type="submission" date="2018-11" db="EMBL/GenBank/DDBJ databases">
        <title>Complete genome sequence of Paenibacillus baekrokdamisoli strain KCTC 33723.</title>
        <authorList>
            <person name="Kang S.W."/>
            <person name="Lee K.C."/>
            <person name="Kim K.K."/>
            <person name="Kim J.S."/>
            <person name="Kim D.S."/>
            <person name="Ko S.H."/>
            <person name="Yang S.H."/>
            <person name="Lee J.S."/>
        </authorList>
    </citation>
    <scope>NUCLEOTIDE SEQUENCE [LARGE SCALE GENOMIC DNA]</scope>
    <source>
        <strain evidence="8 9">KCTC 33723</strain>
    </source>
</reference>
<evidence type="ECO:0000256" key="7">
    <source>
        <dbReference type="ARBA" id="ARBA00023136"/>
    </source>
</evidence>
<keyword evidence="5" id="KW-0812">Transmembrane</keyword>
<dbReference type="PANTHER" id="PTHR34975:SF2">
    <property type="entry name" value="SPORE GERMINATION PROTEIN A2"/>
    <property type="match status" value="1"/>
</dbReference>
<gene>
    <name evidence="8" type="primary">gerKB</name>
    <name evidence="8" type="ORF">Back11_00950</name>
</gene>
<comment type="subcellular location">
    <subcellularLocation>
        <location evidence="1">Membrane</location>
        <topology evidence="1">Multi-pass membrane protein</topology>
    </subcellularLocation>
</comment>
<sequence length="365" mass="41059">MMITEKSKITQGQFMLIVVQSQVGVGILSLPHKMQEIAKGGGWISTLIAGLIVQVIILILWALCRRFPTDTIYSFLPKITGKVLGNLLCIAYICYFLFSAGTVLSILADVVGKWVLHETPRWVFLILTLLTCIYLAKENLRVIARFFVISSFMIIVMVLFSLFSYANVNFIYIFPITEAGWWNIIKASNEAVFPLVGYEVILVIYPFVEGKSGGILKAASLGNMLITLFYSFEVFTSLVIFSPAVMPAIMEPLLYMLKGFSFQIIQRIDLIFISLWIIVVSAAIVSWIYMGTVGLGRLFHRGEHKKAVPYTALIIFILAMIAQDPSTSALYNKIIKISHYAFVIVLPLILLIISYLTRKRRTKAI</sequence>
<evidence type="ECO:0000256" key="2">
    <source>
        <dbReference type="ARBA" id="ARBA00007998"/>
    </source>
</evidence>